<dbReference type="InterPro" id="IPR052426">
    <property type="entry name" value="Plant_dev_regulator"/>
</dbReference>
<sequence length="178" mass="20021">MEINQSSTERSEQLIWSSEEPIIRSYTCTFCQKGFSNAQALGGHMNIHRKDRARLKETSSHETLLSLDITKSNSTFDHPDNPTSEDEGPLQKEASDEKSCTLKRPWIFSEVEDASPRKKDGNGEPIQLPLFGEAPSSSGHEKMSMELRHISSRMELDLELRLGPEPEDTSTKNCRGLS</sequence>
<dbReference type="AlphaFoldDB" id="A0AA88QKE9"/>
<dbReference type="Proteomes" id="UP001187471">
    <property type="component" value="Unassembled WGS sequence"/>
</dbReference>
<evidence type="ECO:0000256" key="5">
    <source>
        <dbReference type="ARBA" id="ARBA00023015"/>
    </source>
</evidence>
<name>A0AA88QKE9_9ASTE</name>
<dbReference type="InterPro" id="IPR013087">
    <property type="entry name" value="Znf_C2H2_type"/>
</dbReference>
<evidence type="ECO:0000256" key="4">
    <source>
        <dbReference type="ARBA" id="ARBA00022833"/>
    </source>
</evidence>
<evidence type="ECO:0000313" key="12">
    <source>
        <dbReference type="Proteomes" id="UP001187471"/>
    </source>
</evidence>
<dbReference type="SMART" id="SM00355">
    <property type="entry name" value="ZnF_C2H2"/>
    <property type="match status" value="1"/>
</dbReference>
<dbReference type="PROSITE" id="PS00028">
    <property type="entry name" value="ZINC_FINGER_C2H2_1"/>
    <property type="match status" value="1"/>
</dbReference>
<feature type="compositionally biased region" description="Basic and acidic residues" evidence="9">
    <location>
        <begin position="89"/>
        <end position="100"/>
    </location>
</feature>
<feature type="domain" description="C2H2-type" evidence="10">
    <location>
        <begin position="26"/>
        <end position="53"/>
    </location>
</feature>
<comment type="caution">
    <text evidence="11">The sequence shown here is derived from an EMBL/GenBank/DDBJ whole genome shotgun (WGS) entry which is preliminary data.</text>
</comment>
<dbReference type="GO" id="GO:0008270">
    <property type="term" value="F:zinc ion binding"/>
    <property type="evidence" value="ECO:0007669"/>
    <property type="project" value="UniProtKB-KW"/>
</dbReference>
<keyword evidence="7" id="KW-0539">Nucleus</keyword>
<evidence type="ECO:0000256" key="2">
    <source>
        <dbReference type="ARBA" id="ARBA00022723"/>
    </source>
</evidence>
<keyword evidence="6" id="KW-0804">Transcription</keyword>
<dbReference type="PANTHER" id="PTHR45801">
    <property type="entry name" value="OS07G0101800 PROTEIN"/>
    <property type="match status" value="1"/>
</dbReference>
<evidence type="ECO:0000256" key="7">
    <source>
        <dbReference type="ARBA" id="ARBA00023242"/>
    </source>
</evidence>
<dbReference type="GO" id="GO:0005634">
    <property type="term" value="C:nucleus"/>
    <property type="evidence" value="ECO:0007669"/>
    <property type="project" value="UniProtKB-SubCell"/>
</dbReference>
<evidence type="ECO:0000313" key="11">
    <source>
        <dbReference type="EMBL" id="KAK2972319.1"/>
    </source>
</evidence>
<keyword evidence="2" id="KW-0479">Metal-binding</keyword>
<comment type="subcellular location">
    <subcellularLocation>
        <location evidence="1">Nucleus</location>
    </subcellularLocation>
</comment>
<protein>
    <recommendedName>
        <fullName evidence="10">C2H2-type domain-containing protein</fullName>
    </recommendedName>
</protein>
<keyword evidence="5" id="KW-0805">Transcription regulation</keyword>
<reference evidence="11" key="1">
    <citation type="submission" date="2022-12" db="EMBL/GenBank/DDBJ databases">
        <title>Draft genome assemblies for two species of Escallonia (Escalloniales).</title>
        <authorList>
            <person name="Chanderbali A."/>
            <person name="Dervinis C."/>
            <person name="Anghel I."/>
            <person name="Soltis D."/>
            <person name="Soltis P."/>
            <person name="Zapata F."/>
        </authorList>
    </citation>
    <scope>NUCLEOTIDE SEQUENCE</scope>
    <source>
        <strain evidence="11">UCBG92.1500</strain>
        <tissue evidence="11">Leaf</tissue>
    </source>
</reference>
<gene>
    <name evidence="11" type="ORF">RJ640_014377</name>
</gene>
<accession>A0AA88QKE9</accession>
<evidence type="ECO:0000256" key="1">
    <source>
        <dbReference type="ARBA" id="ARBA00004123"/>
    </source>
</evidence>
<dbReference type="Gene3D" id="3.30.160.60">
    <property type="entry name" value="Classic Zinc Finger"/>
    <property type="match status" value="1"/>
</dbReference>
<dbReference type="PANTHER" id="PTHR45801:SF107">
    <property type="entry name" value="TRANSCRIPTIONAL REGULATOR SUPERMAN-LIKE"/>
    <property type="match status" value="1"/>
</dbReference>
<keyword evidence="4" id="KW-0862">Zinc</keyword>
<evidence type="ECO:0000256" key="9">
    <source>
        <dbReference type="SAM" id="MobiDB-lite"/>
    </source>
</evidence>
<feature type="region of interest" description="Disordered" evidence="9">
    <location>
        <begin position="66"/>
        <end position="142"/>
    </location>
</feature>
<keyword evidence="12" id="KW-1185">Reference proteome</keyword>
<proteinExistence type="predicted"/>
<evidence type="ECO:0000256" key="8">
    <source>
        <dbReference type="PROSITE-ProRule" id="PRU00042"/>
    </source>
</evidence>
<dbReference type="EMBL" id="JAVXUO010002530">
    <property type="protein sequence ID" value="KAK2972319.1"/>
    <property type="molecule type" value="Genomic_DNA"/>
</dbReference>
<evidence type="ECO:0000259" key="10">
    <source>
        <dbReference type="PROSITE" id="PS50157"/>
    </source>
</evidence>
<dbReference type="SUPFAM" id="SSF57667">
    <property type="entry name" value="beta-beta-alpha zinc fingers"/>
    <property type="match status" value="1"/>
</dbReference>
<keyword evidence="3 8" id="KW-0863">Zinc-finger</keyword>
<organism evidence="11 12">
    <name type="scientific">Escallonia rubra</name>
    <dbReference type="NCBI Taxonomy" id="112253"/>
    <lineage>
        <taxon>Eukaryota</taxon>
        <taxon>Viridiplantae</taxon>
        <taxon>Streptophyta</taxon>
        <taxon>Embryophyta</taxon>
        <taxon>Tracheophyta</taxon>
        <taxon>Spermatophyta</taxon>
        <taxon>Magnoliopsida</taxon>
        <taxon>eudicotyledons</taxon>
        <taxon>Gunneridae</taxon>
        <taxon>Pentapetalae</taxon>
        <taxon>asterids</taxon>
        <taxon>campanulids</taxon>
        <taxon>Escalloniales</taxon>
        <taxon>Escalloniaceae</taxon>
        <taxon>Escallonia</taxon>
    </lineage>
</organism>
<dbReference type="PROSITE" id="PS50157">
    <property type="entry name" value="ZINC_FINGER_C2H2_2"/>
    <property type="match status" value="1"/>
</dbReference>
<dbReference type="InterPro" id="IPR036236">
    <property type="entry name" value="Znf_C2H2_sf"/>
</dbReference>
<evidence type="ECO:0000256" key="3">
    <source>
        <dbReference type="ARBA" id="ARBA00022771"/>
    </source>
</evidence>
<evidence type="ECO:0000256" key="6">
    <source>
        <dbReference type="ARBA" id="ARBA00023163"/>
    </source>
</evidence>